<dbReference type="GO" id="GO:0000381">
    <property type="term" value="P:regulation of alternative mRNA splicing, via spliceosome"/>
    <property type="evidence" value="ECO:0007669"/>
    <property type="project" value="TreeGrafter"/>
</dbReference>
<dbReference type="InterPro" id="IPR045071">
    <property type="entry name" value="BBP-like"/>
</dbReference>
<dbReference type="AlphaFoldDB" id="A0A1A9W3P7"/>
<dbReference type="PANTHER" id="PTHR11208:SF140">
    <property type="entry name" value="GH05812P-RELATED"/>
    <property type="match status" value="1"/>
</dbReference>
<keyword evidence="1 2" id="KW-0694">RNA-binding</keyword>
<dbReference type="STRING" id="37001.A0A1A9W3P7"/>
<evidence type="ECO:0000256" key="1">
    <source>
        <dbReference type="ARBA" id="ARBA00022884"/>
    </source>
</evidence>
<dbReference type="SUPFAM" id="SSF54791">
    <property type="entry name" value="Eukaryotic type KH-domain (KH-domain type I)"/>
    <property type="match status" value="1"/>
</dbReference>
<protein>
    <recommendedName>
        <fullName evidence="3">K Homology domain-containing protein</fullName>
    </recommendedName>
</protein>
<dbReference type="Pfam" id="PF22675">
    <property type="entry name" value="KH-I_KHDC4-BBP"/>
    <property type="match status" value="1"/>
</dbReference>
<dbReference type="InterPro" id="IPR055256">
    <property type="entry name" value="KH_1_KHDC4/BBP-like"/>
</dbReference>
<dbReference type="PANTHER" id="PTHR11208">
    <property type="entry name" value="RNA-BINDING PROTEIN RELATED"/>
    <property type="match status" value="1"/>
</dbReference>
<organism evidence="4 5">
    <name type="scientific">Glossina brevipalpis</name>
    <dbReference type="NCBI Taxonomy" id="37001"/>
    <lineage>
        <taxon>Eukaryota</taxon>
        <taxon>Metazoa</taxon>
        <taxon>Ecdysozoa</taxon>
        <taxon>Arthropoda</taxon>
        <taxon>Hexapoda</taxon>
        <taxon>Insecta</taxon>
        <taxon>Pterygota</taxon>
        <taxon>Neoptera</taxon>
        <taxon>Endopterygota</taxon>
        <taxon>Diptera</taxon>
        <taxon>Brachycera</taxon>
        <taxon>Muscomorpha</taxon>
        <taxon>Hippoboscoidea</taxon>
        <taxon>Glossinidae</taxon>
        <taxon>Glossina</taxon>
    </lineage>
</organism>
<keyword evidence="5" id="KW-1185">Reference proteome</keyword>
<feature type="domain" description="K Homology" evidence="3">
    <location>
        <begin position="78"/>
        <end position="177"/>
    </location>
</feature>
<sequence length="229" mass="26497">MSHEQYDEPEENFIESYHPKINEVAEKFLVDLHEEHFRLPEDFPLCALLIGEAFDQLYSTGRIPGREFHADVYKQKPMKITQKVFVPTKQFPKFNFTGKILGPKGNSLRRLREETQCKIIIKGRGSMRDRSREEELRSMGDPKYAHLNKDLYVEISTIAPPAECYARVAYALAEIRKYLIPDKNDEVSHEQLRETMEMNPEMAKSSYSSNPKLYRSVFAKSGAGGTPKF</sequence>
<accession>A0A1A9W3P7</accession>
<name>A0A1A9W3P7_9MUSC</name>
<reference evidence="5" key="1">
    <citation type="submission" date="2014-03" db="EMBL/GenBank/DDBJ databases">
        <authorList>
            <person name="Aksoy S."/>
            <person name="Warren W."/>
            <person name="Wilson R.K."/>
        </authorList>
    </citation>
    <scope>NUCLEOTIDE SEQUENCE [LARGE SCALE GENOMIC DNA]</scope>
    <source>
        <strain evidence="5">IAEA</strain>
    </source>
</reference>
<dbReference type="Gene3D" id="3.30.1370.10">
    <property type="entry name" value="K Homology domain, type 1"/>
    <property type="match status" value="1"/>
</dbReference>
<evidence type="ECO:0000313" key="5">
    <source>
        <dbReference type="Proteomes" id="UP000091820"/>
    </source>
</evidence>
<dbReference type="GO" id="GO:0003729">
    <property type="term" value="F:mRNA binding"/>
    <property type="evidence" value="ECO:0007669"/>
    <property type="project" value="TreeGrafter"/>
</dbReference>
<reference evidence="4" key="2">
    <citation type="submission" date="2020-05" db="UniProtKB">
        <authorList>
            <consortium name="EnsemblMetazoa"/>
        </authorList>
    </citation>
    <scope>IDENTIFICATION</scope>
    <source>
        <strain evidence="4">IAEA</strain>
    </source>
</reference>
<proteinExistence type="predicted"/>
<dbReference type="Proteomes" id="UP000091820">
    <property type="component" value="Unassembled WGS sequence"/>
</dbReference>
<dbReference type="EnsemblMetazoa" id="GBRI005257-RA">
    <property type="protein sequence ID" value="GBRI005257-PA"/>
    <property type="gene ID" value="GBRI005257"/>
</dbReference>
<dbReference type="InterPro" id="IPR036612">
    <property type="entry name" value="KH_dom_type_1_sf"/>
</dbReference>
<dbReference type="FunFam" id="3.30.1370.10:FF:000052">
    <property type="entry name" value="Kep1, isoform A"/>
    <property type="match status" value="1"/>
</dbReference>
<dbReference type="CDD" id="cd22384">
    <property type="entry name" value="KH-I_KHDRBS"/>
    <property type="match status" value="1"/>
</dbReference>
<dbReference type="PROSITE" id="PS50084">
    <property type="entry name" value="KH_TYPE_1"/>
    <property type="match status" value="1"/>
</dbReference>
<dbReference type="SMART" id="SM00322">
    <property type="entry name" value="KH"/>
    <property type="match status" value="1"/>
</dbReference>
<dbReference type="GO" id="GO:0005634">
    <property type="term" value="C:nucleus"/>
    <property type="evidence" value="ECO:0007669"/>
    <property type="project" value="TreeGrafter"/>
</dbReference>
<dbReference type="InterPro" id="IPR004087">
    <property type="entry name" value="KH_dom"/>
</dbReference>
<dbReference type="VEuPathDB" id="VectorBase:GBRI005257"/>
<evidence type="ECO:0000256" key="2">
    <source>
        <dbReference type="PROSITE-ProRule" id="PRU00117"/>
    </source>
</evidence>
<evidence type="ECO:0000313" key="4">
    <source>
        <dbReference type="EnsemblMetazoa" id="GBRI005257-PA"/>
    </source>
</evidence>
<evidence type="ECO:0000259" key="3">
    <source>
        <dbReference type="SMART" id="SM00322"/>
    </source>
</evidence>